<evidence type="ECO:0000313" key="3">
    <source>
        <dbReference type="Proteomes" id="UP000317303"/>
    </source>
</evidence>
<dbReference type="OrthoDB" id="9787068at2"/>
<name>A0A660C748_9PSEU</name>
<protein>
    <submittedName>
        <fullName evidence="2">Sugar phosphate isomerase/epimerase</fullName>
    </submittedName>
</protein>
<dbReference type="InterPro" id="IPR036237">
    <property type="entry name" value="Xyl_isomerase-like_sf"/>
</dbReference>
<proteinExistence type="predicted"/>
<dbReference type="Proteomes" id="UP000317303">
    <property type="component" value="Unassembled WGS sequence"/>
</dbReference>
<dbReference type="InterPro" id="IPR050312">
    <property type="entry name" value="IolE/XylAMocC-like"/>
</dbReference>
<dbReference type="GO" id="GO:0016853">
    <property type="term" value="F:isomerase activity"/>
    <property type="evidence" value="ECO:0007669"/>
    <property type="project" value="UniProtKB-KW"/>
</dbReference>
<dbReference type="AlphaFoldDB" id="A0A660C748"/>
<evidence type="ECO:0000259" key="1">
    <source>
        <dbReference type="Pfam" id="PF01261"/>
    </source>
</evidence>
<reference evidence="2 3" key="1">
    <citation type="submission" date="2019-07" db="EMBL/GenBank/DDBJ databases">
        <title>R&amp;d 2014.</title>
        <authorList>
            <person name="Klenk H.-P."/>
        </authorList>
    </citation>
    <scope>NUCLEOTIDE SEQUENCE [LARGE SCALE GENOMIC DNA]</scope>
    <source>
        <strain evidence="2 3">DSM 43194</strain>
    </source>
</reference>
<feature type="domain" description="Xylose isomerase-like TIM barrel" evidence="1">
    <location>
        <begin position="23"/>
        <end position="265"/>
    </location>
</feature>
<evidence type="ECO:0000313" key="2">
    <source>
        <dbReference type="EMBL" id="TWH18224.1"/>
    </source>
</evidence>
<dbReference type="EMBL" id="VLJV01000001">
    <property type="protein sequence ID" value="TWH18224.1"/>
    <property type="molecule type" value="Genomic_DNA"/>
</dbReference>
<accession>A0A660C748</accession>
<gene>
    <name evidence="2" type="ORF">JD82_00039</name>
</gene>
<dbReference type="Gene3D" id="3.20.20.150">
    <property type="entry name" value="Divalent-metal-dependent TIM barrel enzymes"/>
    <property type="match status" value="1"/>
</dbReference>
<dbReference type="SUPFAM" id="SSF51658">
    <property type="entry name" value="Xylose isomerase-like"/>
    <property type="match status" value="1"/>
</dbReference>
<dbReference type="PANTHER" id="PTHR12110">
    <property type="entry name" value="HYDROXYPYRUVATE ISOMERASE"/>
    <property type="match status" value="1"/>
</dbReference>
<sequence length="271" mass="29425">MNRLSLNQITTKSWSLPEAVRGCAERGVEWIGLWRDKVAEVGADETARLLREHGVRASSLCRGGFFTGVTPEGAAVDGLTQTREAIDEAATVRAEVLVLVVGGIAGGDLVGSRQRVADAVGELAPYARERGVRLGLEPLHPMQCAERSVLSTVDQALAIAEEHPSDAVGVVVDEFHVWWDPRVEESIAKAAGRIVGFHVCDQQVPITDGLMARSLPGTGPIEHRRLRECVEAAGYQGPIEVEVFDAELWRQPGDQVLDQVIEAYREHVAAR</sequence>
<keyword evidence="3" id="KW-1185">Reference proteome</keyword>
<dbReference type="RefSeq" id="WP_030533241.1">
    <property type="nucleotide sequence ID" value="NZ_JOIJ01000012.1"/>
</dbReference>
<organism evidence="2 3">
    <name type="scientific">Prauserella rugosa</name>
    <dbReference type="NCBI Taxonomy" id="43354"/>
    <lineage>
        <taxon>Bacteria</taxon>
        <taxon>Bacillati</taxon>
        <taxon>Actinomycetota</taxon>
        <taxon>Actinomycetes</taxon>
        <taxon>Pseudonocardiales</taxon>
        <taxon>Pseudonocardiaceae</taxon>
        <taxon>Prauserella</taxon>
    </lineage>
</organism>
<dbReference type="Pfam" id="PF01261">
    <property type="entry name" value="AP_endonuc_2"/>
    <property type="match status" value="1"/>
</dbReference>
<dbReference type="PANTHER" id="PTHR12110:SF52">
    <property type="entry name" value="XYLOSE ISOMERASE"/>
    <property type="match status" value="1"/>
</dbReference>
<comment type="caution">
    <text evidence="2">The sequence shown here is derived from an EMBL/GenBank/DDBJ whole genome shotgun (WGS) entry which is preliminary data.</text>
</comment>
<dbReference type="InterPro" id="IPR013022">
    <property type="entry name" value="Xyl_isomerase-like_TIM-brl"/>
</dbReference>
<keyword evidence="2" id="KW-0413">Isomerase</keyword>